<sequence length="274" mass="29583">MAQWEIKDKTIIVTGGASGLGAEYTKAFLENGAKSVAILDIAEKVGKDTEERLNKAYGNKVVFIKCDVSKEDEIKKAFDAVVAKFKKVDVIVNNAGIMNDNPQMWRVACDVNYQGLVSLTLKGIQHMRKDEGGAGGTIINISSTAGINRVDSLAIYCGAKAAVMHFSQCLAMGSFFEDTGIRVLTLCPGPTDTPLLHNLEVRGLDQSRGKALAAVKDLDVVFQDVKSAVTAFIEMFKTGAPGTIWLTVDNKPVQNITSVIDNAFKSIERVVEGH</sequence>
<dbReference type="SUPFAM" id="SSF51735">
    <property type="entry name" value="NAD(P)-binding Rossmann-fold domains"/>
    <property type="match status" value="1"/>
</dbReference>
<evidence type="ECO:0000313" key="23">
    <source>
        <dbReference type="Proteomes" id="UP000322000"/>
    </source>
</evidence>
<dbReference type="InParanoid" id="A0A7E5WLL7"/>
<organism evidence="23 24">
    <name type="scientific">Trichoplusia ni</name>
    <name type="common">Cabbage looper</name>
    <dbReference type="NCBI Taxonomy" id="7111"/>
    <lineage>
        <taxon>Eukaryota</taxon>
        <taxon>Metazoa</taxon>
        <taxon>Ecdysozoa</taxon>
        <taxon>Arthropoda</taxon>
        <taxon>Hexapoda</taxon>
        <taxon>Insecta</taxon>
        <taxon>Pterygota</taxon>
        <taxon>Neoptera</taxon>
        <taxon>Endopterygota</taxon>
        <taxon>Lepidoptera</taxon>
        <taxon>Glossata</taxon>
        <taxon>Ditrysia</taxon>
        <taxon>Noctuoidea</taxon>
        <taxon>Noctuidae</taxon>
        <taxon>Plusiinae</taxon>
        <taxon>Trichoplusia</taxon>
    </lineage>
</organism>
<evidence type="ECO:0000256" key="11">
    <source>
        <dbReference type="ARBA" id="ARBA00048008"/>
    </source>
</evidence>
<comment type="catalytic activity">
    <reaction evidence="16">
        <text>lipoxin A4 + NAD(+) = 15-oxo-(5S,6R)-dihydroxy-(7E,9E,11Z,13E)-eicosatetraenoate + NADH + H(+)</text>
        <dbReference type="Rhea" id="RHEA:41572"/>
        <dbReference type="ChEBI" id="CHEBI:15378"/>
        <dbReference type="ChEBI" id="CHEBI:57540"/>
        <dbReference type="ChEBI" id="CHEBI:57945"/>
        <dbReference type="ChEBI" id="CHEBI:67026"/>
        <dbReference type="ChEBI" id="CHEBI:78311"/>
    </reaction>
    <physiologicalReaction direction="left-to-right" evidence="16">
        <dbReference type="Rhea" id="RHEA:41573"/>
    </physiologicalReaction>
</comment>
<evidence type="ECO:0000256" key="1">
    <source>
        <dbReference type="ARBA" id="ARBA00006484"/>
    </source>
</evidence>
<evidence type="ECO:0000256" key="13">
    <source>
        <dbReference type="ARBA" id="ARBA00048144"/>
    </source>
</evidence>
<evidence type="ECO:0000256" key="19">
    <source>
        <dbReference type="ARBA" id="ARBA00048921"/>
    </source>
</evidence>
<dbReference type="Pfam" id="PF00106">
    <property type="entry name" value="adh_short"/>
    <property type="match status" value="1"/>
</dbReference>
<comment type="similarity">
    <text evidence="1 22">Belongs to the short-chain dehydrogenases/reductases (SDR) family.</text>
</comment>
<dbReference type="EC" id="1.1.1.232" evidence="4"/>
<comment type="catalytic activity">
    <reaction evidence="13">
        <text>(11R)-hydroxy-(5Z,8Z,12E,14Z)-eicosatetraenoate + NAD(+) = 11-oxo-(5Z,8Z,12E,14Z)-eicosatetraenoate + NADH + H(+)</text>
        <dbReference type="Rhea" id="RHEA:48640"/>
        <dbReference type="ChEBI" id="CHEBI:15378"/>
        <dbReference type="ChEBI" id="CHEBI:57540"/>
        <dbReference type="ChEBI" id="CHEBI:57945"/>
        <dbReference type="ChEBI" id="CHEBI:78836"/>
        <dbReference type="ChEBI" id="CHEBI:90697"/>
    </reaction>
    <physiologicalReaction direction="left-to-right" evidence="13">
        <dbReference type="Rhea" id="RHEA:48641"/>
    </physiologicalReaction>
</comment>
<evidence type="ECO:0000256" key="5">
    <source>
        <dbReference type="ARBA" id="ARBA00040276"/>
    </source>
</evidence>
<dbReference type="PRINTS" id="PR00081">
    <property type="entry name" value="GDHRDH"/>
</dbReference>
<comment type="function">
    <text evidence="8">Catalyzes the NAD-dependent dehydrogenation (oxidation) of a broad array of hydroxylated polyunsaturated fatty acids (mainly eicosanoids and docosanoids, including prostaglandins, lipoxins and resolvins), yielding their corresponding keto (oxo) metabolites. Decreases the levels of the pro-proliferative prostaglandins such as prostaglandin E2 (whose activity is increased in cancer because of an increase in the expression of cyclooxygenase 2) and generates oxo-fatty acid products that can profoundly influence cell function by abrogating pro-inflammatory cytokine expression. Converts resolvins E1, D1 and D2 to their oxo products, which represents a mode of resolvin inactivation. Resolvin E1 plays important roles during the resolution phase of acute inflammation, while resolvins D1 and D2 have a unique role in obesity-induced adipose inflammation.</text>
</comment>
<protein>
    <recommendedName>
        <fullName evidence="5">15-hydroxyprostaglandin dehydrogenase [NAD(+)]</fullName>
        <ecNumber evidence="3">1.1.1.141</ecNumber>
        <ecNumber evidence="4">1.1.1.232</ecNumber>
    </recommendedName>
    <alternativeName>
        <fullName evidence="7">Eicosanoid/docosanoid dehydrogenase [NAD(+)]</fullName>
    </alternativeName>
    <alternativeName>
        <fullName evidence="6">Prostaglandin dehydrogenase 1</fullName>
    </alternativeName>
</protein>
<dbReference type="KEGG" id="tnl:113503460"/>
<evidence type="ECO:0000256" key="4">
    <source>
        <dbReference type="ARBA" id="ARBA00039060"/>
    </source>
</evidence>
<evidence type="ECO:0000256" key="7">
    <source>
        <dbReference type="ARBA" id="ARBA00042026"/>
    </source>
</evidence>
<evidence type="ECO:0000256" key="3">
    <source>
        <dbReference type="ARBA" id="ARBA00038968"/>
    </source>
</evidence>
<evidence type="ECO:0000256" key="21">
    <source>
        <dbReference type="ARBA" id="ARBA00049188"/>
    </source>
</evidence>
<dbReference type="AlphaFoldDB" id="A0A7E5WLL7"/>
<gene>
    <name evidence="24" type="primary">LOC113503460</name>
</gene>
<dbReference type="GO" id="GO:0016404">
    <property type="term" value="F:15-hydroxyprostaglandin dehydrogenase (NAD+) activity"/>
    <property type="evidence" value="ECO:0007669"/>
    <property type="project" value="UniProtKB-EC"/>
</dbReference>
<dbReference type="Proteomes" id="UP000322000">
    <property type="component" value="Chromosome 19"/>
</dbReference>
<dbReference type="InterPro" id="IPR020904">
    <property type="entry name" value="Sc_DH/Rdtase_CS"/>
</dbReference>
<comment type="catalytic activity">
    <reaction evidence="20">
        <text>(15S)-hydroxy-(5Z,8Z,11Z,13E)-eicosatetraenoate + NAD(+) = 15-oxo-(5Z,8Z,11Z,13E)-eicosatetraenoate + NADH + H(+)</text>
        <dbReference type="Rhea" id="RHEA:23260"/>
        <dbReference type="ChEBI" id="CHEBI:15378"/>
        <dbReference type="ChEBI" id="CHEBI:57409"/>
        <dbReference type="ChEBI" id="CHEBI:57410"/>
        <dbReference type="ChEBI" id="CHEBI:57540"/>
        <dbReference type="ChEBI" id="CHEBI:57945"/>
        <dbReference type="EC" id="1.1.1.232"/>
    </reaction>
    <physiologicalReaction direction="left-to-right" evidence="20">
        <dbReference type="Rhea" id="RHEA:23261"/>
    </physiologicalReaction>
</comment>
<dbReference type="EC" id="1.1.1.141" evidence="3"/>
<evidence type="ECO:0000256" key="2">
    <source>
        <dbReference type="ARBA" id="ARBA00023002"/>
    </source>
</evidence>
<comment type="catalytic activity">
    <reaction evidence="9">
        <text>prostaglandin E1 + NAD(+) = 15-oxoprostaglandin E1 + NADH + H(+)</text>
        <dbReference type="Rhea" id="RHEA:16477"/>
        <dbReference type="ChEBI" id="CHEBI:15378"/>
        <dbReference type="ChEBI" id="CHEBI:57397"/>
        <dbReference type="ChEBI" id="CHEBI:57401"/>
        <dbReference type="ChEBI" id="CHEBI:57540"/>
        <dbReference type="ChEBI" id="CHEBI:57945"/>
    </reaction>
    <physiologicalReaction direction="left-to-right" evidence="9">
        <dbReference type="Rhea" id="RHEA:16478"/>
    </physiologicalReaction>
</comment>
<dbReference type="InterPro" id="IPR036291">
    <property type="entry name" value="NAD(P)-bd_dom_sf"/>
</dbReference>
<dbReference type="InterPro" id="IPR002347">
    <property type="entry name" value="SDR_fam"/>
</dbReference>
<evidence type="ECO:0000256" key="8">
    <source>
        <dbReference type="ARBA" id="ARBA00045705"/>
    </source>
</evidence>
<evidence type="ECO:0000256" key="16">
    <source>
        <dbReference type="ARBA" id="ARBA00048535"/>
    </source>
</evidence>
<reference evidence="24" key="1">
    <citation type="submission" date="2025-08" db="UniProtKB">
        <authorList>
            <consortium name="RefSeq"/>
        </authorList>
    </citation>
    <scope>IDENTIFICATION</scope>
</reference>
<dbReference type="GO" id="GO:0047034">
    <property type="term" value="F:15-hydroxyicosatetraenoate dehydrogenase activity"/>
    <property type="evidence" value="ECO:0007669"/>
    <property type="project" value="UniProtKB-EC"/>
</dbReference>
<keyword evidence="23" id="KW-1185">Reference proteome</keyword>
<dbReference type="PRINTS" id="PR00080">
    <property type="entry name" value="SDRFAMILY"/>
</dbReference>
<comment type="catalytic activity">
    <reaction evidence="10">
        <text>resolvin D1 + NAD(+) = 8-oxoresolvin D1 + NADH + H(+)</text>
        <dbReference type="Rhea" id="RHEA:50124"/>
        <dbReference type="ChEBI" id="CHEBI:15378"/>
        <dbReference type="ChEBI" id="CHEBI:57540"/>
        <dbReference type="ChEBI" id="CHEBI:57945"/>
        <dbReference type="ChEBI" id="CHEBI:132079"/>
        <dbReference type="ChEBI" id="CHEBI:132080"/>
    </reaction>
    <physiologicalReaction direction="left-to-right" evidence="10">
        <dbReference type="Rhea" id="RHEA:50125"/>
    </physiologicalReaction>
</comment>
<keyword evidence="2" id="KW-0560">Oxidoreductase</keyword>
<proteinExistence type="inferred from homology"/>
<evidence type="ECO:0000256" key="9">
    <source>
        <dbReference type="ARBA" id="ARBA00047325"/>
    </source>
</evidence>
<comment type="catalytic activity">
    <reaction evidence="15">
        <text>resolvin D2 + NAD(+) = 7-oxoresolvin D2 + NADH + H(+)</text>
        <dbReference type="Rhea" id="RHEA:53584"/>
        <dbReference type="ChEBI" id="CHEBI:15378"/>
        <dbReference type="ChEBI" id="CHEBI:57540"/>
        <dbReference type="ChEBI" id="CHEBI:57945"/>
        <dbReference type="ChEBI" id="CHEBI:133367"/>
        <dbReference type="ChEBI" id="CHEBI:137497"/>
    </reaction>
    <physiologicalReaction direction="left-to-right" evidence="15">
        <dbReference type="Rhea" id="RHEA:53585"/>
    </physiologicalReaction>
</comment>
<evidence type="ECO:0000256" key="17">
    <source>
        <dbReference type="ARBA" id="ARBA00048611"/>
    </source>
</evidence>
<dbReference type="OrthoDB" id="417891at2759"/>
<comment type="catalytic activity">
    <reaction evidence="14">
        <text>resolvin D1 + NAD(+) = 17-oxoresolvin D1 + NADH + H(+)</text>
        <dbReference type="Rhea" id="RHEA:50128"/>
        <dbReference type="ChEBI" id="CHEBI:15378"/>
        <dbReference type="ChEBI" id="CHEBI:57540"/>
        <dbReference type="ChEBI" id="CHEBI:57945"/>
        <dbReference type="ChEBI" id="CHEBI:132079"/>
        <dbReference type="ChEBI" id="CHEBI:132081"/>
    </reaction>
    <physiologicalReaction direction="left-to-right" evidence="14">
        <dbReference type="Rhea" id="RHEA:50129"/>
    </physiologicalReaction>
</comment>
<comment type="catalytic activity">
    <reaction evidence="17">
        <text>prostaglandin A1 + NAD(+) = 15-oxo-prostaglandin A1 + NADH + H(+)</text>
        <dbReference type="Rhea" id="RHEA:41263"/>
        <dbReference type="ChEBI" id="CHEBI:15378"/>
        <dbReference type="ChEBI" id="CHEBI:57398"/>
        <dbReference type="ChEBI" id="CHEBI:57540"/>
        <dbReference type="ChEBI" id="CHEBI:57945"/>
        <dbReference type="ChEBI" id="CHEBI:85072"/>
    </reaction>
    <physiologicalReaction direction="left-to-right" evidence="17">
        <dbReference type="Rhea" id="RHEA:41264"/>
    </physiologicalReaction>
</comment>
<dbReference type="PANTHER" id="PTHR44229:SF4">
    <property type="entry name" value="15-HYDROXYPROSTAGLANDIN DEHYDROGENASE [NAD(+)]"/>
    <property type="match status" value="1"/>
</dbReference>
<accession>A0A7E5WLL7</accession>
<comment type="catalytic activity">
    <reaction evidence="21">
        <text>resolvin E1 + NAD(+) = 18-oxo-resolvin E1 + NADH + H(+)</text>
        <dbReference type="Rhea" id="RHEA:49244"/>
        <dbReference type="ChEBI" id="CHEBI:15378"/>
        <dbReference type="ChEBI" id="CHEBI:57540"/>
        <dbReference type="ChEBI" id="CHEBI:57945"/>
        <dbReference type="ChEBI" id="CHEBI:91000"/>
        <dbReference type="ChEBI" id="CHEBI:91001"/>
    </reaction>
    <physiologicalReaction direction="left-to-right" evidence="21">
        <dbReference type="Rhea" id="RHEA:49245"/>
    </physiologicalReaction>
</comment>
<comment type="catalytic activity">
    <reaction evidence="11">
        <text>14-hydroxy-(4Z,7Z,10Z,12E,16Z,19Z)-docosahexaenoate + NAD(+) = 14-oxo-(4Z,7Z,10Z,12E,16Z,19Z)-docosahexaenoate + NADH + H(+)</text>
        <dbReference type="Rhea" id="RHEA:48952"/>
        <dbReference type="ChEBI" id="CHEBI:15378"/>
        <dbReference type="ChEBI" id="CHEBI:57540"/>
        <dbReference type="ChEBI" id="CHEBI:57945"/>
        <dbReference type="ChEBI" id="CHEBI:90866"/>
        <dbReference type="ChEBI" id="CHEBI:90867"/>
    </reaction>
    <physiologicalReaction direction="left-to-right" evidence="11">
        <dbReference type="Rhea" id="RHEA:48953"/>
    </physiologicalReaction>
</comment>
<comment type="catalytic activity">
    <reaction evidence="19">
        <text>resolvin D2 + NAD(+) = 16-oxoresolvin D2 + NADH + H(+)</text>
        <dbReference type="Rhea" id="RHEA:53588"/>
        <dbReference type="ChEBI" id="CHEBI:15378"/>
        <dbReference type="ChEBI" id="CHEBI:57540"/>
        <dbReference type="ChEBI" id="CHEBI:57945"/>
        <dbReference type="ChEBI" id="CHEBI:133367"/>
        <dbReference type="ChEBI" id="CHEBI:137498"/>
    </reaction>
    <physiologicalReaction direction="left-to-right" evidence="19">
        <dbReference type="Rhea" id="RHEA:53589"/>
    </physiologicalReaction>
</comment>
<evidence type="ECO:0000256" key="15">
    <source>
        <dbReference type="ARBA" id="ARBA00048393"/>
    </source>
</evidence>
<dbReference type="PANTHER" id="PTHR44229">
    <property type="entry name" value="15-HYDROXYPROSTAGLANDIN DEHYDROGENASE [NAD(+)]"/>
    <property type="match status" value="1"/>
</dbReference>
<name>A0A7E5WLL7_TRINI</name>
<dbReference type="Gene3D" id="3.40.50.720">
    <property type="entry name" value="NAD(P)-binding Rossmann-like Domain"/>
    <property type="match status" value="1"/>
</dbReference>
<evidence type="ECO:0000256" key="6">
    <source>
        <dbReference type="ARBA" id="ARBA00041812"/>
    </source>
</evidence>
<dbReference type="GO" id="GO:0005737">
    <property type="term" value="C:cytoplasm"/>
    <property type="evidence" value="ECO:0007669"/>
    <property type="project" value="TreeGrafter"/>
</dbReference>
<evidence type="ECO:0000256" key="20">
    <source>
        <dbReference type="ARBA" id="ARBA00049151"/>
    </source>
</evidence>
<comment type="catalytic activity">
    <reaction evidence="18">
        <text>prostaglandin E2 + NAD(+) = 15-oxoprostaglandin E2 + NADH + H(+)</text>
        <dbReference type="Rhea" id="RHEA:11876"/>
        <dbReference type="ChEBI" id="CHEBI:15378"/>
        <dbReference type="ChEBI" id="CHEBI:57400"/>
        <dbReference type="ChEBI" id="CHEBI:57540"/>
        <dbReference type="ChEBI" id="CHEBI:57945"/>
        <dbReference type="ChEBI" id="CHEBI:606564"/>
        <dbReference type="EC" id="1.1.1.141"/>
    </reaction>
    <physiologicalReaction direction="left-to-right" evidence="18">
        <dbReference type="Rhea" id="RHEA:11877"/>
    </physiologicalReaction>
</comment>
<evidence type="ECO:0000256" key="14">
    <source>
        <dbReference type="ARBA" id="ARBA00048170"/>
    </source>
</evidence>
<evidence type="ECO:0000313" key="24">
    <source>
        <dbReference type="RefSeq" id="XP_026741242.1"/>
    </source>
</evidence>
<comment type="catalytic activity">
    <reaction evidence="12">
        <text>15-oxo-(5S,6R)-dihydroxy-(7E,9E,11Z)-eicosatrienoate + NADH + H(+) = (5S,6R,15S)-trihydroxy-(7E,9E,11Z)-eicosatrienoate + NAD(+)</text>
        <dbReference type="Rhea" id="RHEA:41596"/>
        <dbReference type="ChEBI" id="CHEBI:15378"/>
        <dbReference type="ChEBI" id="CHEBI:57540"/>
        <dbReference type="ChEBI" id="CHEBI:57945"/>
        <dbReference type="ChEBI" id="CHEBI:78325"/>
        <dbReference type="ChEBI" id="CHEBI:78329"/>
    </reaction>
    <physiologicalReaction direction="left-to-right" evidence="12">
        <dbReference type="Rhea" id="RHEA:41597"/>
    </physiologicalReaction>
</comment>
<dbReference type="PROSITE" id="PS00061">
    <property type="entry name" value="ADH_SHORT"/>
    <property type="match status" value="1"/>
</dbReference>
<evidence type="ECO:0000256" key="18">
    <source>
        <dbReference type="ARBA" id="ARBA00048739"/>
    </source>
</evidence>
<evidence type="ECO:0000256" key="12">
    <source>
        <dbReference type="ARBA" id="ARBA00048140"/>
    </source>
</evidence>
<evidence type="ECO:0000256" key="10">
    <source>
        <dbReference type="ARBA" id="ARBA00047672"/>
    </source>
</evidence>
<evidence type="ECO:0000256" key="22">
    <source>
        <dbReference type="RuleBase" id="RU000363"/>
    </source>
</evidence>
<dbReference type="RefSeq" id="XP_026741242.1">
    <property type="nucleotide sequence ID" value="XM_026885441.1"/>
</dbReference>
<dbReference type="GeneID" id="113503460"/>